<dbReference type="OrthoDB" id="306371at2157"/>
<dbReference type="Gene3D" id="2.120.10.30">
    <property type="entry name" value="TolB, C-terminal domain"/>
    <property type="match status" value="1"/>
</dbReference>
<dbReference type="Pfam" id="PF05935">
    <property type="entry name" value="Arylsulfotrans"/>
    <property type="match status" value="1"/>
</dbReference>
<accession>A0A1I6IFB7</accession>
<evidence type="ECO:0000256" key="1">
    <source>
        <dbReference type="SAM" id="MobiDB-lite"/>
    </source>
</evidence>
<feature type="transmembrane region" description="Helical" evidence="2">
    <location>
        <begin position="410"/>
        <end position="429"/>
    </location>
</feature>
<evidence type="ECO:0000313" key="3">
    <source>
        <dbReference type="EMBL" id="SFR65432.1"/>
    </source>
</evidence>
<sequence>MRKKRKLIVRTFFALVLVGSAAFLGLSATAGATGDSSVDQRTIAGDYSGTTVITAHGDTEKSKLLVYGPDGGVQYVNSTYDRYFDVDPEPGTKNTVTYTAAMHVYGAPCQAGEKCSYSVIEQLNLTTGETNVLYKQYRPNIHNSRWHDADRIDEDRWVVADIAFDRVFIVNTTTGIVEWSWNAQNHFDMKTGNPYPEDWTHINDVEVTEGGQIMISVRNQDRIVFLDQKTGVVEDRTLGEEDNYSVLYEQHNPDYIDAERGGPAVLVADSHNNRIVEFQRSNGRWMQTWEWTDAEMQWPRDADRLPDGNTLISDSSGNRVLELGPDGDVLWSVTVDTPYEAEKLGTGDESAGGQTAQALGLPSKTTDGTAAESQSSGRPLTLQFLLFVRNLLPALAVNAVLYVLPTWVHFAELAVIGGLGLVVLSWAYLEYRWSRYSLRFGRPVRLDRGD</sequence>
<dbReference type="GO" id="GO:0004062">
    <property type="term" value="F:aryl sulfotransferase activity"/>
    <property type="evidence" value="ECO:0007669"/>
    <property type="project" value="InterPro"/>
</dbReference>
<dbReference type="InterPro" id="IPR053143">
    <property type="entry name" value="Arylsulfate_ST"/>
</dbReference>
<keyword evidence="2" id="KW-1133">Transmembrane helix</keyword>
<proteinExistence type="predicted"/>
<feature type="region of interest" description="Disordered" evidence="1">
    <location>
        <begin position="343"/>
        <end position="374"/>
    </location>
</feature>
<dbReference type="AlphaFoldDB" id="A0A1I6IFB7"/>
<dbReference type="Proteomes" id="UP000198531">
    <property type="component" value="Unassembled WGS sequence"/>
</dbReference>
<dbReference type="EMBL" id="FOYT01000003">
    <property type="protein sequence ID" value="SFR65432.1"/>
    <property type="molecule type" value="Genomic_DNA"/>
</dbReference>
<dbReference type="SUPFAM" id="SSF101898">
    <property type="entry name" value="NHL repeat"/>
    <property type="match status" value="1"/>
</dbReference>
<keyword evidence="3" id="KW-0808">Transferase</keyword>
<feature type="compositionally biased region" description="Polar residues" evidence="1">
    <location>
        <begin position="352"/>
        <end position="374"/>
    </location>
</feature>
<organism evidence="3 4">
    <name type="scientific">Halogeometricum rufum</name>
    <dbReference type="NCBI Taxonomy" id="553469"/>
    <lineage>
        <taxon>Archaea</taxon>
        <taxon>Methanobacteriati</taxon>
        <taxon>Methanobacteriota</taxon>
        <taxon>Stenosarchaea group</taxon>
        <taxon>Halobacteria</taxon>
        <taxon>Halobacteriales</taxon>
        <taxon>Haloferacaceae</taxon>
        <taxon>Halogeometricum</taxon>
    </lineage>
</organism>
<dbReference type="RefSeq" id="WP_089809341.1">
    <property type="nucleotide sequence ID" value="NZ_FOYT01000003.1"/>
</dbReference>
<name>A0A1I6IFB7_9EURY</name>
<dbReference type="STRING" id="553469.SAMN04487947_3133"/>
<keyword evidence="2" id="KW-0472">Membrane</keyword>
<dbReference type="PANTHER" id="PTHR35340">
    <property type="entry name" value="PQQ ENZYME REPEAT PROTEIN-RELATED"/>
    <property type="match status" value="1"/>
</dbReference>
<keyword evidence="2" id="KW-0812">Transmembrane</keyword>
<evidence type="ECO:0000256" key="2">
    <source>
        <dbReference type="SAM" id="Phobius"/>
    </source>
</evidence>
<gene>
    <name evidence="3" type="ORF">SAMN04487947_3133</name>
</gene>
<dbReference type="InterPro" id="IPR011042">
    <property type="entry name" value="6-blade_b-propeller_TolB-like"/>
</dbReference>
<protein>
    <submittedName>
        <fullName evidence="3">Arylsulfotransferase (ASST)</fullName>
    </submittedName>
</protein>
<dbReference type="InterPro" id="IPR010262">
    <property type="entry name" value="Arylsulfotransferase_bact"/>
</dbReference>
<reference evidence="4" key="1">
    <citation type="submission" date="2016-10" db="EMBL/GenBank/DDBJ databases">
        <authorList>
            <person name="Varghese N."/>
            <person name="Submissions S."/>
        </authorList>
    </citation>
    <scope>NUCLEOTIDE SEQUENCE [LARGE SCALE GENOMIC DNA]</scope>
    <source>
        <strain evidence="4">CGMCC 1.7736</strain>
    </source>
</reference>
<evidence type="ECO:0000313" key="4">
    <source>
        <dbReference type="Proteomes" id="UP000198531"/>
    </source>
</evidence>
<dbReference type="PANTHER" id="PTHR35340:SF5">
    <property type="entry name" value="ASST-DOMAIN-CONTAINING PROTEIN"/>
    <property type="match status" value="1"/>
</dbReference>
<keyword evidence="4" id="KW-1185">Reference proteome</keyword>